<keyword evidence="2" id="KW-1133">Transmembrane helix</keyword>
<comment type="caution">
    <text evidence="3">The sequence shown here is derived from an EMBL/GenBank/DDBJ whole genome shotgun (WGS) entry which is preliminary data.</text>
</comment>
<evidence type="ECO:0000256" key="1">
    <source>
        <dbReference type="SAM" id="MobiDB-lite"/>
    </source>
</evidence>
<keyword evidence="2" id="KW-0812">Transmembrane</keyword>
<feature type="transmembrane region" description="Helical" evidence="2">
    <location>
        <begin position="36"/>
        <end position="60"/>
    </location>
</feature>
<feature type="transmembrane region" description="Helical" evidence="2">
    <location>
        <begin position="6"/>
        <end position="24"/>
    </location>
</feature>
<gene>
    <name evidence="3" type="ORF">CBQ26_15140</name>
</gene>
<evidence type="ECO:0000256" key="2">
    <source>
        <dbReference type="SAM" id="Phobius"/>
    </source>
</evidence>
<protein>
    <submittedName>
        <fullName evidence="3">Uncharacterized protein</fullName>
    </submittedName>
</protein>
<dbReference type="RefSeq" id="WP_088249482.1">
    <property type="nucleotide sequence ID" value="NZ_NHMK01000023.1"/>
</dbReference>
<dbReference type="Proteomes" id="UP000197208">
    <property type="component" value="Unassembled WGS sequence"/>
</dbReference>
<name>A0A246BHD9_9DEIO</name>
<organism evidence="3 4">
    <name type="scientific">Deinococcus indicus</name>
    <dbReference type="NCBI Taxonomy" id="223556"/>
    <lineage>
        <taxon>Bacteria</taxon>
        <taxon>Thermotogati</taxon>
        <taxon>Deinococcota</taxon>
        <taxon>Deinococci</taxon>
        <taxon>Deinococcales</taxon>
        <taxon>Deinococcaceae</taxon>
        <taxon>Deinococcus</taxon>
    </lineage>
</organism>
<accession>A0A246BHD9</accession>
<keyword evidence="2" id="KW-0472">Membrane</keyword>
<sequence length="394" mass="45380">MQKVAQVSSVLFLVLLLIAVVLLFSPEQRSKNEEWIATLLSPQVFAALIAATIGSTFTAWHARSLEVVKQAYSRDNQANQQIISENLKRFEFKMQQEFAQFRASSENEAKYEMLRRSVLDTAQALVPRIVEILQGLNPDGHVAPWSPEKMTVDDPESNKRDTTMFRMFRFFGAYRRYRRITDWEHPIAHDPLIFFFEEKIEPVFASGGYSPSTREGTVIWRETITQLGLLMIDSTLDKSRPDLLDWLSFCQLLKDQDPRGEFLRAQCRRVSRFLAAPYERQNHSAVRLALLGVYLYDLCATCEPARKARLKGRREQCLAHILDHTAPDDSLFLYDNGKNHGNKGPTDLQRLRQTYESKKMISDEAPPVRFFTKDGQLTRDNFERSSPNGHPMGK</sequence>
<evidence type="ECO:0000313" key="4">
    <source>
        <dbReference type="Proteomes" id="UP000197208"/>
    </source>
</evidence>
<proteinExistence type="predicted"/>
<reference evidence="3 4" key="1">
    <citation type="submission" date="2017-05" db="EMBL/GenBank/DDBJ databases">
        <title>De novo genome assembly of Deniococcus indicus strain DR1.</title>
        <authorList>
            <person name="Chauhan D."/>
            <person name="Yennamalli R.M."/>
            <person name="Priyadarshini R."/>
        </authorList>
    </citation>
    <scope>NUCLEOTIDE SEQUENCE [LARGE SCALE GENOMIC DNA]</scope>
    <source>
        <strain evidence="3 4">DR1</strain>
    </source>
</reference>
<feature type="region of interest" description="Disordered" evidence="1">
    <location>
        <begin position="374"/>
        <end position="394"/>
    </location>
</feature>
<dbReference type="AlphaFoldDB" id="A0A246BHD9"/>
<dbReference type="EMBL" id="NHMK01000023">
    <property type="protein sequence ID" value="OWL94627.1"/>
    <property type="molecule type" value="Genomic_DNA"/>
</dbReference>
<keyword evidence="4" id="KW-1185">Reference proteome</keyword>
<evidence type="ECO:0000313" key="3">
    <source>
        <dbReference type="EMBL" id="OWL94627.1"/>
    </source>
</evidence>